<evidence type="ECO:0000256" key="1">
    <source>
        <dbReference type="SAM" id="MobiDB-lite"/>
    </source>
</evidence>
<name>A0A7G9RV04_9BURK</name>
<feature type="compositionally biased region" description="Polar residues" evidence="1">
    <location>
        <begin position="11"/>
        <end position="23"/>
    </location>
</feature>
<evidence type="ECO:0000313" key="2">
    <source>
        <dbReference type="EMBL" id="QNN59429.1"/>
    </source>
</evidence>
<organism evidence="2 3">
    <name type="scientific">Diaphorobacter ruginosibacter</name>
    <dbReference type="NCBI Taxonomy" id="1715720"/>
    <lineage>
        <taxon>Bacteria</taxon>
        <taxon>Pseudomonadati</taxon>
        <taxon>Pseudomonadota</taxon>
        <taxon>Betaproteobacteria</taxon>
        <taxon>Burkholderiales</taxon>
        <taxon>Comamonadaceae</taxon>
        <taxon>Diaphorobacter</taxon>
    </lineage>
</organism>
<feature type="region of interest" description="Disordered" evidence="1">
    <location>
        <begin position="1"/>
        <end position="23"/>
    </location>
</feature>
<sequence length="1157" mass="113055">MLAGLGWHKNSAGTEMDGQSSVQLQGNVSRATITSSGGKGSALANAGMSVDLAGTAQANTVGLASMSVKNAQVQVLKNQVSGFVNAMGGAATVNVVLAASGEGRKPLSSTRLLVMDNKASQVDAFGGKASVLLGTGSLQLPGRATANSILLDASEVHESPVSIVDNEADDVVSIGGSALVNALTAARSQLRDTQIGSSGNRAQGIRAGGGSAGIGRGMIGGVNLTGVAAANTVAIAGSDLRGARLSVTDNMASQMASTGGSALANSISFTDHQLTAGGGYGAQLTNNTARNVQAFGGEGSLLGGALADVSMSASALANAISVNKGALKDSPSHTLVGNRAQDVVATGGGASANSLWLDNATVQGGSIRLGNNVAEQVRTSGISGSVSAGVVGAVEKNGRALGNTVAVDRQATLDRATLSLQSNEGRGITGTGGFAAANSVAVSEGRIQNSNVTLVNNRASQMSSTGGSAQVGGSVLYSTSQQSSALANTLAVTGSQLDAKTVTFAGNQAGNLHAKGGILMANSVSLEDGGGASSQLSASGSMMGNTAQDMSSAARSTSAAAGLARNKSSARAAANALVLHDDARMDASSPWLISMNDARQVHVDGGTALVNALAAYRGARVENSSLTILGNRAQDIRASGGASQVAGVGSSSNGVLAANSLYMDGTQPNRLTATQLQIMGNTARQLNADGGRINANAVSLNGQGRIEHSTTSIFGNTATDIRSEGKEGTVAGFAAFGKGVGQANANAIQVLSAMRQASLQLMGNTARNVSSPDGLASANSITQADGASMDRLHATLAANVATEARADGGHTALANSVHADGNLSNASVQIVGNQGSAQTAGDDALVNSVRAQKRGRISESSVSIAANRGSASGGRANSVDVAGNVRASQITVMGNQGSASQGGTINSVTGKGQVTASNITVLGNTGSASRGTANSVDVAGSIAGSQLAILGNQGNAQGGGTVNSVTGKGSIKGSQISIIGNSGSTRGGGTVNSVDNGGSIAGASITLVANNGSATGGGTVNSVDNKGLLSGNVVIAGNRGSATMGGTVNSLVNRGVMAGSVVIAGNDGRAMAGGTSNSVINHGVITGMVAIVGNRTMAAAGMTSGSVRNIGGAIVGAAGVAGNSAYAANVGYTYATPSVGVVNNSVTVVPAFNIISN</sequence>
<reference evidence="2 3" key="1">
    <citation type="submission" date="2020-08" db="EMBL/GenBank/DDBJ databases">
        <title>Genome sequence of Diaphorobacter ruginosibacter DSM 27467T.</title>
        <authorList>
            <person name="Hyun D.-W."/>
            <person name="Bae J.-W."/>
        </authorList>
    </citation>
    <scope>NUCLEOTIDE SEQUENCE [LARGE SCALE GENOMIC DNA]</scope>
    <source>
        <strain evidence="2 3">DSM 27467</strain>
    </source>
</reference>
<dbReference type="Proteomes" id="UP000515811">
    <property type="component" value="Chromosome"/>
</dbReference>
<dbReference type="EMBL" id="CP060714">
    <property type="protein sequence ID" value="QNN59429.1"/>
    <property type="molecule type" value="Genomic_DNA"/>
</dbReference>
<accession>A0A7G9RV04</accession>
<dbReference type="KEGG" id="drg:H9K76_03970"/>
<proteinExistence type="predicted"/>
<gene>
    <name evidence="2" type="ORF">H9K76_03970</name>
</gene>
<evidence type="ECO:0000313" key="3">
    <source>
        <dbReference type="Proteomes" id="UP000515811"/>
    </source>
</evidence>
<dbReference type="AlphaFoldDB" id="A0A7G9RV04"/>
<protein>
    <submittedName>
        <fullName evidence="2">Uncharacterized protein</fullName>
    </submittedName>
</protein>
<keyword evidence="3" id="KW-1185">Reference proteome</keyword>